<comment type="caution">
    <text evidence="1">The sequence shown here is derived from an EMBL/GenBank/DDBJ whole genome shotgun (WGS) entry which is preliminary data.</text>
</comment>
<dbReference type="EMBL" id="PQXL01000165">
    <property type="protein sequence ID" value="THV50088.1"/>
    <property type="molecule type" value="Genomic_DNA"/>
</dbReference>
<keyword evidence="2" id="KW-1185">Reference proteome</keyword>
<name>A0A4S8QXL6_9HELO</name>
<evidence type="ECO:0000313" key="1">
    <source>
        <dbReference type="EMBL" id="THV50088.1"/>
    </source>
</evidence>
<organism evidence="1 2">
    <name type="scientific">Botrytis galanthina</name>
    <dbReference type="NCBI Taxonomy" id="278940"/>
    <lineage>
        <taxon>Eukaryota</taxon>
        <taxon>Fungi</taxon>
        <taxon>Dikarya</taxon>
        <taxon>Ascomycota</taxon>
        <taxon>Pezizomycotina</taxon>
        <taxon>Leotiomycetes</taxon>
        <taxon>Helotiales</taxon>
        <taxon>Sclerotiniaceae</taxon>
        <taxon>Botrytis</taxon>
    </lineage>
</organism>
<dbReference type="Proteomes" id="UP000308671">
    <property type="component" value="Unassembled WGS sequence"/>
</dbReference>
<proteinExistence type="predicted"/>
<reference evidence="1 2" key="1">
    <citation type="submission" date="2017-12" db="EMBL/GenBank/DDBJ databases">
        <title>Comparative genomics of Botrytis spp.</title>
        <authorList>
            <person name="Valero-Jimenez C.A."/>
            <person name="Tapia P."/>
            <person name="Veloso J."/>
            <person name="Silva-Moreno E."/>
            <person name="Staats M."/>
            <person name="Valdes J.H."/>
            <person name="Van Kan J.A.L."/>
        </authorList>
    </citation>
    <scope>NUCLEOTIDE SEQUENCE [LARGE SCALE GENOMIC DNA]</scope>
    <source>
        <strain evidence="1 2">MUCL435</strain>
    </source>
</reference>
<evidence type="ECO:0000313" key="2">
    <source>
        <dbReference type="Proteomes" id="UP000308671"/>
    </source>
</evidence>
<protein>
    <submittedName>
        <fullName evidence="1">Uncharacterized protein</fullName>
    </submittedName>
</protein>
<accession>A0A4S8QXL6</accession>
<sequence length="65" mass="7479">MREKRELNSPELILYFENILIVSNVLQTEACGKNWKEVEITGKFTGALFSTILLVERSFCEVNNV</sequence>
<gene>
    <name evidence="1" type="ORF">BGAL_0165g00070</name>
</gene>
<dbReference type="AlphaFoldDB" id="A0A4S8QXL6"/>